<feature type="compositionally biased region" description="Polar residues" evidence="11">
    <location>
        <begin position="987"/>
        <end position="996"/>
    </location>
</feature>
<evidence type="ECO:0000256" key="4">
    <source>
        <dbReference type="ARBA" id="ARBA00022741"/>
    </source>
</evidence>
<gene>
    <name evidence="13" type="ORF">FNF28_06813</name>
</gene>
<keyword evidence="3" id="KW-0493">Microtubule</keyword>
<evidence type="ECO:0000256" key="6">
    <source>
        <dbReference type="ARBA" id="ARBA00023175"/>
    </source>
</evidence>
<feature type="region of interest" description="Disordered" evidence="11">
    <location>
        <begin position="937"/>
        <end position="1025"/>
    </location>
</feature>
<keyword evidence="2" id="KW-0963">Cytoplasm</keyword>
<dbReference type="GO" id="GO:0051231">
    <property type="term" value="P:spindle elongation"/>
    <property type="evidence" value="ECO:0007669"/>
    <property type="project" value="TreeGrafter"/>
</dbReference>
<sequence>MAAAPAAAAAAAASTAPAATPASADDSKSVVPVRVVVRARPLSSSEQSRGEPVVIAVKGNRVVVRNTVGKATGAGSLSLDKAYAYDKAYNQFAKQSEVFDECAMPVIEEVLLGYSATIFAYGQTGTGKTFTMEGEMSDGPSAGIIPRSITRIFERLEARSASEDEFEYSVRLSFLEPAKASERLKLVEDSRKGLVKVQNLEEVVVHSAEEAFERRVKTGLAKRQVAETKCNAFSSRSHGIFTLQIHSKEKTVEGEDLIRVGKLFLVDLAGSENVGRSGAKDKRLREAGNINQSLLTLGRVITALVEQRGHVPYRDSKLTRLLRDSLGGRTKTTIIATVSPSACSIEETLSTLDYALRARSIKNRPEANQRMTKRQLLRDFSTEIDHLRSMLQAARDKDGVYLPAGTYEEITNARASAEMQLEELKELHAVHEEEAARMQEELASLSAEVEALTARAEEAEASLEAAKEDIEAKEGTIAGQEAVIEGQEAAHRELAQQAGGALTQAVTEAAEDVAGLRAKVARQARHAREVQAGVSGVQASLDQALEAVAADAEATSSQRADEARSAAAAMRAAAAAAAAQADAAVAALNEARIAAVAAGTAVADSASAAAAESASAWSAAADAATGPGAAAPSRAAGTGRLLGIDAAGAALRSQADASAAFAAERASAEEALLSNVQTAVAKLVSDAFAEIRSAREAASEGSQAAARAAVEEAASAGKEVRMAAAGLAAKASEAARSGAGAARAEAKAAVESAEASVAAGEQVAEALCGEDAGSASSAAAAGAASVSDAVSRMAGAVAVAARQATERDAEAAGAVGSAAKASAAAVDRAVAEQTAAVAAAARAASEALASGATASAASADAAAAFGSHVSGWAAQQRRTTAKLAPAVAAPAPTGATPAKRAYMVPRALAAPSPRARVVARVEARRAAGADITPTVARSREAAARAAEMTPVRMPDVDDALQEDSPREAADAADVRHRHAASPPPVPSSITASSSPGAVSRGRPSEAASETSTSAASVASGRTSSVAGSLGRLISKVPSSASILGDAAAAAADSGTPEATEGAGDAPRRPARRGRTLGSAPRSSRRGSSRSTSRASERTTSTGGSRSRVSGIPAPGSKRPVRRAARAATAALRDTTDGNAE</sequence>
<proteinExistence type="inferred from homology"/>
<dbReference type="PROSITE" id="PS50067">
    <property type="entry name" value="KINESIN_MOTOR_2"/>
    <property type="match status" value="1"/>
</dbReference>
<evidence type="ECO:0000256" key="1">
    <source>
        <dbReference type="ARBA" id="ARBA00004245"/>
    </source>
</evidence>
<evidence type="ECO:0000313" key="14">
    <source>
        <dbReference type="Proteomes" id="UP000324907"/>
    </source>
</evidence>
<dbReference type="PANTHER" id="PTHR47970:SF12">
    <property type="entry name" value="KINESIN FAMILY MEMBER 11"/>
    <property type="match status" value="1"/>
</dbReference>
<dbReference type="FunFam" id="3.40.850.10:FF:000019">
    <property type="entry name" value="Kinesin-like protein KIN-5D"/>
    <property type="match status" value="1"/>
</dbReference>
<dbReference type="SMART" id="SM00129">
    <property type="entry name" value="KISc"/>
    <property type="match status" value="1"/>
</dbReference>
<dbReference type="InterPro" id="IPR019821">
    <property type="entry name" value="Kinesin_motor_CS"/>
</dbReference>
<name>A0A5A8CQ53_CAFRO</name>
<dbReference type="InterPro" id="IPR027417">
    <property type="entry name" value="P-loop_NTPase"/>
</dbReference>
<dbReference type="GO" id="GO:0008017">
    <property type="term" value="F:microtubule binding"/>
    <property type="evidence" value="ECO:0007669"/>
    <property type="project" value="InterPro"/>
</dbReference>
<dbReference type="GO" id="GO:0090307">
    <property type="term" value="P:mitotic spindle assembly"/>
    <property type="evidence" value="ECO:0007669"/>
    <property type="project" value="TreeGrafter"/>
</dbReference>
<keyword evidence="10" id="KW-0175">Coiled coil</keyword>
<dbReference type="GO" id="GO:0072686">
    <property type="term" value="C:mitotic spindle"/>
    <property type="evidence" value="ECO:0007669"/>
    <property type="project" value="TreeGrafter"/>
</dbReference>
<evidence type="ECO:0000313" key="13">
    <source>
        <dbReference type="EMBL" id="KAA0154637.1"/>
    </source>
</evidence>
<evidence type="ECO:0000256" key="3">
    <source>
        <dbReference type="ARBA" id="ARBA00022701"/>
    </source>
</evidence>
<keyword evidence="6 9" id="KW-0505">Motor protein</keyword>
<dbReference type="GO" id="GO:0005524">
    <property type="term" value="F:ATP binding"/>
    <property type="evidence" value="ECO:0007669"/>
    <property type="project" value="UniProtKB-UniRule"/>
</dbReference>
<evidence type="ECO:0000259" key="12">
    <source>
        <dbReference type="PROSITE" id="PS50067"/>
    </source>
</evidence>
<dbReference type="Gene3D" id="3.40.850.10">
    <property type="entry name" value="Kinesin motor domain"/>
    <property type="match status" value="1"/>
</dbReference>
<dbReference type="PANTHER" id="PTHR47970">
    <property type="entry name" value="KINESIN-LIKE PROTEIN KIF11"/>
    <property type="match status" value="1"/>
</dbReference>
<evidence type="ECO:0000256" key="5">
    <source>
        <dbReference type="ARBA" id="ARBA00022840"/>
    </source>
</evidence>
<evidence type="ECO:0000256" key="11">
    <source>
        <dbReference type="SAM" id="MobiDB-lite"/>
    </source>
</evidence>
<keyword evidence="4 9" id="KW-0547">Nucleotide-binding</keyword>
<reference evidence="13 14" key="1">
    <citation type="submission" date="2019-07" db="EMBL/GenBank/DDBJ databases">
        <title>Genomes of Cafeteria roenbergensis.</title>
        <authorList>
            <person name="Fischer M.G."/>
            <person name="Hackl T."/>
            <person name="Roman M."/>
        </authorList>
    </citation>
    <scope>NUCLEOTIDE SEQUENCE [LARGE SCALE GENOMIC DNA]</scope>
    <source>
        <strain evidence="13 14">RCC970-E3</strain>
    </source>
</reference>
<comment type="similarity">
    <text evidence="8">Belongs to the TRAFAC class myosin-kinesin ATPase superfamily. Kinesin family. KIN-5/BimC subfamily.</text>
</comment>
<dbReference type="GO" id="GO:0007018">
    <property type="term" value="P:microtubule-based movement"/>
    <property type="evidence" value="ECO:0007669"/>
    <property type="project" value="InterPro"/>
</dbReference>
<dbReference type="Pfam" id="PF00225">
    <property type="entry name" value="Kinesin"/>
    <property type="match status" value="1"/>
</dbReference>
<comment type="subcellular location">
    <subcellularLocation>
        <location evidence="1">Cytoplasm</location>
        <location evidence="1">Cytoskeleton</location>
    </subcellularLocation>
</comment>
<feature type="domain" description="Kinesin motor" evidence="12">
    <location>
        <begin position="32"/>
        <end position="361"/>
    </location>
</feature>
<feature type="compositionally biased region" description="Low complexity" evidence="11">
    <location>
        <begin position="1088"/>
        <end position="1110"/>
    </location>
</feature>
<dbReference type="InterPro" id="IPR036961">
    <property type="entry name" value="Kinesin_motor_dom_sf"/>
</dbReference>
<dbReference type="GO" id="GO:0008574">
    <property type="term" value="F:plus-end-directed microtubule motor activity"/>
    <property type="evidence" value="ECO:0007669"/>
    <property type="project" value="TreeGrafter"/>
</dbReference>
<accession>A0A5A8CQ53</accession>
<comment type="caution">
    <text evidence="13">The sequence shown here is derived from an EMBL/GenBank/DDBJ whole genome shotgun (WGS) entry which is preliminary data.</text>
</comment>
<evidence type="ECO:0000256" key="10">
    <source>
        <dbReference type="SAM" id="Coils"/>
    </source>
</evidence>
<feature type="binding site" evidence="9">
    <location>
        <begin position="122"/>
        <end position="129"/>
    </location>
    <ligand>
        <name>ATP</name>
        <dbReference type="ChEBI" id="CHEBI:30616"/>
    </ligand>
</feature>
<dbReference type="AlphaFoldDB" id="A0A5A8CQ53"/>
<evidence type="ECO:0000256" key="9">
    <source>
        <dbReference type="PROSITE-ProRule" id="PRU00283"/>
    </source>
</evidence>
<feature type="coiled-coil region" evidence="10">
    <location>
        <begin position="377"/>
        <end position="483"/>
    </location>
</feature>
<keyword evidence="5 9" id="KW-0067">ATP-binding</keyword>
<dbReference type="InterPro" id="IPR001752">
    <property type="entry name" value="Kinesin_motor_dom"/>
</dbReference>
<dbReference type="PRINTS" id="PR00380">
    <property type="entry name" value="KINESINHEAVY"/>
</dbReference>
<feature type="compositionally biased region" description="Basic and acidic residues" evidence="11">
    <location>
        <begin position="963"/>
        <end position="974"/>
    </location>
</feature>
<dbReference type="PROSITE" id="PS00411">
    <property type="entry name" value="KINESIN_MOTOR_1"/>
    <property type="match status" value="1"/>
</dbReference>
<evidence type="ECO:0000256" key="7">
    <source>
        <dbReference type="ARBA" id="ARBA00023212"/>
    </source>
</evidence>
<dbReference type="Proteomes" id="UP000324907">
    <property type="component" value="Unassembled WGS sequence"/>
</dbReference>
<evidence type="ECO:0000256" key="2">
    <source>
        <dbReference type="ARBA" id="ARBA00022490"/>
    </source>
</evidence>
<protein>
    <recommendedName>
        <fullName evidence="12">Kinesin motor domain-containing protein</fullName>
    </recommendedName>
</protein>
<dbReference type="GO" id="GO:0005876">
    <property type="term" value="C:spindle microtubule"/>
    <property type="evidence" value="ECO:0007669"/>
    <property type="project" value="TreeGrafter"/>
</dbReference>
<dbReference type="InterPro" id="IPR047149">
    <property type="entry name" value="KIF11-like"/>
</dbReference>
<evidence type="ECO:0000256" key="8">
    <source>
        <dbReference type="ARBA" id="ARBA00034704"/>
    </source>
</evidence>
<keyword evidence="7" id="KW-0206">Cytoskeleton</keyword>
<feature type="compositionally biased region" description="Low complexity" evidence="11">
    <location>
        <begin position="1004"/>
        <end position="1025"/>
    </location>
</feature>
<organism evidence="13 14">
    <name type="scientific">Cafeteria roenbergensis</name>
    <name type="common">Marine flagellate</name>
    <dbReference type="NCBI Taxonomy" id="33653"/>
    <lineage>
        <taxon>Eukaryota</taxon>
        <taxon>Sar</taxon>
        <taxon>Stramenopiles</taxon>
        <taxon>Bigyra</taxon>
        <taxon>Opalozoa</taxon>
        <taxon>Bicosoecida</taxon>
        <taxon>Cafeteriaceae</taxon>
        <taxon>Cafeteria</taxon>
    </lineage>
</organism>
<feature type="region of interest" description="Disordered" evidence="11">
    <location>
        <begin position="1050"/>
        <end position="1140"/>
    </location>
</feature>
<dbReference type="EMBL" id="VLTL01000188">
    <property type="protein sequence ID" value="KAA0154637.1"/>
    <property type="molecule type" value="Genomic_DNA"/>
</dbReference>
<dbReference type="SUPFAM" id="SSF52540">
    <property type="entry name" value="P-loop containing nucleoside triphosphate hydrolases"/>
    <property type="match status" value="1"/>
</dbReference>